<sequence>MSSQDTTNINNNPNDTDPAVNATVDVANDSAAPDWDQLGAVISEITVQRLQSIVETVLETVLRDKITASSGSSSSSAENVPPHVECTNSPAII</sequence>
<keyword evidence="3" id="KW-1185">Reference proteome</keyword>
<evidence type="ECO:0000313" key="3">
    <source>
        <dbReference type="Proteomes" id="UP001049176"/>
    </source>
</evidence>
<comment type="caution">
    <text evidence="2">The sequence shown here is derived from an EMBL/GenBank/DDBJ whole genome shotgun (WGS) entry which is preliminary data.</text>
</comment>
<feature type="region of interest" description="Disordered" evidence="1">
    <location>
        <begin position="67"/>
        <end position="93"/>
    </location>
</feature>
<dbReference type="EMBL" id="CM032184">
    <property type="protein sequence ID" value="KAG7094298.1"/>
    <property type="molecule type" value="Genomic_DNA"/>
</dbReference>
<accession>A0A9P7S352</accession>
<dbReference type="KEGG" id="more:E1B28_007899"/>
<name>A0A9P7S352_9AGAR</name>
<feature type="region of interest" description="Disordered" evidence="1">
    <location>
        <begin position="1"/>
        <end position="21"/>
    </location>
</feature>
<dbReference type="RefSeq" id="XP_043010768.1">
    <property type="nucleotide sequence ID" value="XM_043152682.1"/>
</dbReference>
<evidence type="ECO:0000313" key="2">
    <source>
        <dbReference type="EMBL" id="KAG7094298.1"/>
    </source>
</evidence>
<dbReference type="GeneID" id="66076975"/>
<organism evidence="2 3">
    <name type="scientific">Marasmius oreades</name>
    <name type="common">fairy-ring Marasmius</name>
    <dbReference type="NCBI Taxonomy" id="181124"/>
    <lineage>
        <taxon>Eukaryota</taxon>
        <taxon>Fungi</taxon>
        <taxon>Dikarya</taxon>
        <taxon>Basidiomycota</taxon>
        <taxon>Agaricomycotina</taxon>
        <taxon>Agaricomycetes</taxon>
        <taxon>Agaricomycetidae</taxon>
        <taxon>Agaricales</taxon>
        <taxon>Marasmiineae</taxon>
        <taxon>Marasmiaceae</taxon>
        <taxon>Marasmius</taxon>
    </lineage>
</organism>
<protein>
    <submittedName>
        <fullName evidence="2">Uncharacterized protein</fullName>
    </submittedName>
</protein>
<proteinExistence type="predicted"/>
<evidence type="ECO:0000256" key="1">
    <source>
        <dbReference type="SAM" id="MobiDB-lite"/>
    </source>
</evidence>
<reference evidence="2" key="1">
    <citation type="journal article" date="2021" name="Genome Biol. Evol.">
        <title>The assembled and annotated genome of the fairy-ring fungus Marasmius oreades.</title>
        <authorList>
            <person name="Hiltunen M."/>
            <person name="Ament-Velasquez S.L."/>
            <person name="Johannesson H."/>
        </authorList>
    </citation>
    <scope>NUCLEOTIDE SEQUENCE</scope>
    <source>
        <strain evidence="2">03SP1</strain>
    </source>
</reference>
<gene>
    <name evidence="2" type="ORF">E1B28_007899</name>
</gene>
<dbReference type="Proteomes" id="UP001049176">
    <property type="component" value="Chromosome 4"/>
</dbReference>
<dbReference type="AlphaFoldDB" id="A0A9P7S352"/>
<feature type="compositionally biased region" description="Low complexity" evidence="1">
    <location>
        <begin position="1"/>
        <end position="18"/>
    </location>
</feature>